<name>A0A0J7ATU6_COCIT</name>
<dbReference type="OrthoDB" id="3260408at2759"/>
<evidence type="ECO:0000313" key="3">
    <source>
        <dbReference type="Proteomes" id="UP000054565"/>
    </source>
</evidence>
<feature type="compositionally biased region" description="Basic and acidic residues" evidence="1">
    <location>
        <begin position="786"/>
        <end position="796"/>
    </location>
</feature>
<feature type="compositionally biased region" description="Low complexity" evidence="1">
    <location>
        <begin position="15"/>
        <end position="25"/>
    </location>
</feature>
<reference evidence="3" key="1">
    <citation type="journal article" date="2010" name="Genome Res.">
        <title>Population genomic sequencing of Coccidioides fungi reveals recent hybridization and transposon control.</title>
        <authorList>
            <person name="Neafsey D.E."/>
            <person name="Barker B.M."/>
            <person name="Sharpton T.J."/>
            <person name="Stajich J.E."/>
            <person name="Park D.J."/>
            <person name="Whiston E."/>
            <person name="Hung C.-Y."/>
            <person name="McMahan C."/>
            <person name="White J."/>
            <person name="Sykes S."/>
            <person name="Heiman D."/>
            <person name="Young S."/>
            <person name="Zeng Q."/>
            <person name="Abouelleil A."/>
            <person name="Aftuck L."/>
            <person name="Bessette D."/>
            <person name="Brown A."/>
            <person name="FitzGerald M."/>
            <person name="Lui A."/>
            <person name="Macdonald J.P."/>
            <person name="Priest M."/>
            <person name="Orbach M.J."/>
            <person name="Galgiani J.N."/>
            <person name="Kirkland T.N."/>
            <person name="Cole G.T."/>
            <person name="Birren B.W."/>
            <person name="Henn M.R."/>
            <person name="Taylor J.W."/>
            <person name="Rounsley S.D."/>
        </authorList>
    </citation>
    <scope>NUCLEOTIDE SEQUENCE [LARGE SCALE GENOMIC DNA]</scope>
    <source>
        <strain evidence="3">RMSCC 2394</strain>
    </source>
</reference>
<feature type="compositionally biased region" description="Low complexity" evidence="1">
    <location>
        <begin position="830"/>
        <end position="841"/>
    </location>
</feature>
<feature type="region of interest" description="Disordered" evidence="1">
    <location>
        <begin position="709"/>
        <end position="729"/>
    </location>
</feature>
<protein>
    <recommendedName>
        <fullName evidence="4">Transcription factor hoxa13</fullName>
    </recommendedName>
</protein>
<feature type="region of interest" description="Disordered" evidence="1">
    <location>
        <begin position="774"/>
        <end position="841"/>
    </location>
</feature>
<evidence type="ECO:0000256" key="1">
    <source>
        <dbReference type="SAM" id="MobiDB-lite"/>
    </source>
</evidence>
<feature type="region of interest" description="Disordered" evidence="1">
    <location>
        <begin position="1"/>
        <end position="28"/>
    </location>
</feature>
<organism evidence="2 3">
    <name type="scientific">Coccidioides immitis RMSCC 2394</name>
    <dbReference type="NCBI Taxonomy" id="404692"/>
    <lineage>
        <taxon>Eukaryota</taxon>
        <taxon>Fungi</taxon>
        <taxon>Dikarya</taxon>
        <taxon>Ascomycota</taxon>
        <taxon>Pezizomycotina</taxon>
        <taxon>Eurotiomycetes</taxon>
        <taxon>Eurotiomycetidae</taxon>
        <taxon>Onygenales</taxon>
        <taxon>Onygenaceae</taxon>
        <taxon>Coccidioides</taxon>
    </lineage>
</organism>
<dbReference type="AlphaFoldDB" id="A0A0J7ATU6"/>
<evidence type="ECO:0000313" key="2">
    <source>
        <dbReference type="EMBL" id="KMP00722.1"/>
    </source>
</evidence>
<dbReference type="STRING" id="404692.A0A0J7ATU6"/>
<sequence length="841" mass="92282">MADSENGIVTKGEQPSSTSRPSPSRQSKRRVGFVRRALSIILRLAIWYSFFTAFFSCPTNPEELDEHSPRICKPYLIVRSQLEPHVAPYYKIYGEPYVEVVRPYAHTFHDHIYAPVASVSSSAYYTYGSPRVEQGLQFVEEKWDILVSPQLRSFKSSVAELYSSAVGPQVGHIKQIIAPQYGNISRQLIKFRDGYLVPTYVRAKPIIDRLSTSVHKILIDTAIPYSRRVWSSLVVLLNGTLRPRLASLYFENVEPQLLRIAAKLASYREGGKLKRLQEEESLAETLSSTASALSSSKTAEASTIWETTSTTTEAAVSSTTSLSPTRAKAQEQITSDLRAWQEKFALAADKGCDELEKEVLEIVDNMGKSGAVDAGERLVSELEALSQQQLEKLKTEINHIVRALPEDATSKEEEEAQETMLQVVRASGLAIREKAHSLRMWFDEYDNGLVQHVTALVGSALEILDNIRDLGLQEIGMRWAWMDGVTYKDWAKFHALKKQFTDWQSEVSDVGMNHEAFLEARATGDDILSRGMAIAKSAAQELLTIKEVGVWKIQSGDSSDNFQTDIIDLAKIRAMTRSTTATETSSLATSTVSDVTGEESSRATESLSQISQAKRIETQNLDSTLLSEVSSLLSSVLDQVENISDSAEVVASSNSPNNPEAIHEQVNKAYSKSAQDATASLESLVAEGLDATSMTTSLKPQPTANIVEEAAQPESAVVGRDERDTPADQYPVDDDVVFEDDGASLSITVPSRSVQGTGNPSVIIDVADQQPMEASVVDADSLPEISSEKTSTENTRHGVNPPSDQIPSSSVPPPQNQPMEEIFHDIVNESSTTPSSSSYTG</sequence>
<accession>A0A0J7ATU6</accession>
<proteinExistence type="predicted"/>
<dbReference type="Proteomes" id="UP000054565">
    <property type="component" value="Unassembled WGS sequence"/>
</dbReference>
<gene>
    <name evidence="2" type="ORF">CIRG_00864</name>
</gene>
<dbReference type="PANTHER" id="PTHR23242">
    <property type="entry name" value="TRANSCRIPTION FACTOR HOXA13"/>
    <property type="match status" value="1"/>
</dbReference>
<dbReference type="PANTHER" id="PTHR23242:SF9">
    <property type="entry name" value="TRANSCRIPTION FACTOR HOXA13"/>
    <property type="match status" value="1"/>
</dbReference>
<dbReference type="EMBL" id="DS028093">
    <property type="protein sequence ID" value="KMP00722.1"/>
    <property type="molecule type" value="Genomic_DNA"/>
</dbReference>
<evidence type="ECO:0008006" key="4">
    <source>
        <dbReference type="Google" id="ProtNLM"/>
    </source>
</evidence>